<proteinExistence type="predicted"/>
<name>A0ABD3NUX9_9STRA</name>
<dbReference type="AlphaFoldDB" id="A0ABD3NUX9"/>
<dbReference type="EMBL" id="JABMIG020000383">
    <property type="protein sequence ID" value="KAL3779599.1"/>
    <property type="molecule type" value="Genomic_DNA"/>
</dbReference>
<organism evidence="1 2">
    <name type="scientific">Cyclotella cryptica</name>
    <dbReference type="NCBI Taxonomy" id="29204"/>
    <lineage>
        <taxon>Eukaryota</taxon>
        <taxon>Sar</taxon>
        <taxon>Stramenopiles</taxon>
        <taxon>Ochrophyta</taxon>
        <taxon>Bacillariophyta</taxon>
        <taxon>Coscinodiscophyceae</taxon>
        <taxon>Thalassiosirophycidae</taxon>
        <taxon>Stephanodiscales</taxon>
        <taxon>Stephanodiscaceae</taxon>
        <taxon>Cyclotella</taxon>
    </lineage>
</organism>
<protein>
    <submittedName>
        <fullName evidence="1">Uncharacterized protein</fullName>
    </submittedName>
</protein>
<keyword evidence="2" id="KW-1185">Reference proteome</keyword>
<reference evidence="1 2" key="1">
    <citation type="journal article" date="2020" name="G3 (Bethesda)">
        <title>Improved Reference Genome for Cyclotella cryptica CCMP332, a Model for Cell Wall Morphogenesis, Salinity Adaptation, and Lipid Production in Diatoms (Bacillariophyta).</title>
        <authorList>
            <person name="Roberts W.R."/>
            <person name="Downey K.M."/>
            <person name="Ruck E.C."/>
            <person name="Traller J.C."/>
            <person name="Alverson A.J."/>
        </authorList>
    </citation>
    <scope>NUCLEOTIDE SEQUENCE [LARGE SCALE GENOMIC DNA]</scope>
    <source>
        <strain evidence="1 2">CCMP332</strain>
    </source>
</reference>
<accession>A0ABD3NUX9</accession>
<gene>
    <name evidence="1" type="ORF">HJC23_008901</name>
</gene>
<comment type="caution">
    <text evidence="1">The sequence shown here is derived from an EMBL/GenBank/DDBJ whole genome shotgun (WGS) entry which is preliminary data.</text>
</comment>
<evidence type="ECO:0000313" key="1">
    <source>
        <dbReference type="EMBL" id="KAL3779599.1"/>
    </source>
</evidence>
<dbReference type="Proteomes" id="UP001516023">
    <property type="component" value="Unassembled WGS sequence"/>
</dbReference>
<sequence>MHKYYSTKGFLRNKSLQLETKRCVYTLNNSDQTILTTQGRLADTHKEESIDISRLDRHDIERIRKEDPFMYYSIIQHITTIPSSSFVLDHDGVDDELGWEGRCPADTAAGNPYPCTIFEDNVYVDHSNSTSSHASNSHASIAASQHCVSHACTQLFRLSSSLQQVPASYSSRHQGTLSESSPSYSTCVVTRKSRISVETDFCREMADLMASLSGHTHSDLASMFQWNSDSDSDLQQVDSCSVGL</sequence>
<evidence type="ECO:0000313" key="2">
    <source>
        <dbReference type="Proteomes" id="UP001516023"/>
    </source>
</evidence>